<dbReference type="GO" id="GO:0003723">
    <property type="term" value="F:RNA binding"/>
    <property type="evidence" value="ECO:0007669"/>
    <property type="project" value="UniProtKB-UniRule"/>
</dbReference>
<reference evidence="8" key="2">
    <citation type="journal article" date="2022" name="Proc. Natl. Acad. Sci. U.S.A.">
        <title>Diploid-dominant life cycles characterize the early evolution of Fungi.</title>
        <authorList>
            <person name="Amses K.R."/>
            <person name="Simmons D.R."/>
            <person name="Longcore J.E."/>
            <person name="Mondo S.J."/>
            <person name="Seto K."/>
            <person name="Jeronimo G.H."/>
            <person name="Bonds A.E."/>
            <person name="Quandt C.A."/>
            <person name="Davis W.J."/>
            <person name="Chang Y."/>
            <person name="Federici B.A."/>
            <person name="Kuo A."/>
            <person name="LaButti K."/>
            <person name="Pangilinan J."/>
            <person name="Andreopoulos W."/>
            <person name="Tritt A."/>
            <person name="Riley R."/>
            <person name="Hundley H."/>
            <person name="Johnson J."/>
            <person name="Lipzen A."/>
            <person name="Barry K."/>
            <person name="Lang B.F."/>
            <person name="Cuomo C.A."/>
            <person name="Buchler N.E."/>
            <person name="Grigoriev I.V."/>
            <person name="Spatafora J.W."/>
            <person name="Stajich J.E."/>
            <person name="James T.Y."/>
        </authorList>
    </citation>
    <scope>NUCLEOTIDE SEQUENCE</scope>
    <source>
        <strain evidence="8">AG</strain>
    </source>
</reference>
<keyword evidence="9" id="KW-1185">Reference proteome</keyword>
<dbReference type="GO" id="GO:0000178">
    <property type="term" value="C:exosome (RNase complex)"/>
    <property type="evidence" value="ECO:0007669"/>
    <property type="project" value="TreeGrafter"/>
</dbReference>
<keyword evidence="5 6" id="KW-0539">Nucleus</keyword>
<dbReference type="Proteomes" id="UP001206595">
    <property type="component" value="Unassembled WGS sequence"/>
</dbReference>
<gene>
    <name evidence="8" type="ORF">K450DRAFT_49545</name>
</gene>
<dbReference type="AlphaFoldDB" id="A0AAD5EAN0"/>
<dbReference type="GO" id="GO:0005730">
    <property type="term" value="C:nucleolus"/>
    <property type="evidence" value="ECO:0007669"/>
    <property type="project" value="TreeGrafter"/>
</dbReference>
<sequence length="181" mass="20203">MADSMTTNAPVGVVQALNERLDTVTKLLEPLLSAPLSETVGKLSVLERCQLHILLSYTLNTTIFIYLRTQGENPKEHAVIRELERVTKYVGKIKNVQARNKTTLTVDKAAAHRFVKASLASNPDQKRKADASDESEDEESEEETNDKSHTDKSKAQGANKRRRGVDPFTGMFTKIFPFPCN</sequence>
<dbReference type="GO" id="GO:0010468">
    <property type="term" value="P:regulation of gene expression"/>
    <property type="evidence" value="ECO:0007669"/>
    <property type="project" value="TreeGrafter"/>
</dbReference>
<comment type="similarity">
    <text evidence="2 6">Belongs to the C1D family.</text>
</comment>
<feature type="compositionally biased region" description="Acidic residues" evidence="7">
    <location>
        <begin position="132"/>
        <end position="144"/>
    </location>
</feature>
<dbReference type="InterPro" id="IPR011082">
    <property type="entry name" value="Exosome-assoc_fac/DNA_repair"/>
</dbReference>
<dbReference type="GO" id="GO:0003677">
    <property type="term" value="F:DNA binding"/>
    <property type="evidence" value="ECO:0007669"/>
    <property type="project" value="TreeGrafter"/>
</dbReference>
<dbReference type="GeneID" id="75919162"/>
<feature type="region of interest" description="Disordered" evidence="7">
    <location>
        <begin position="117"/>
        <end position="181"/>
    </location>
</feature>
<dbReference type="Pfam" id="PF04000">
    <property type="entry name" value="Sas10_Utp3"/>
    <property type="match status" value="1"/>
</dbReference>
<evidence type="ECO:0000256" key="4">
    <source>
        <dbReference type="ARBA" id="ARBA00022884"/>
    </source>
</evidence>
<evidence type="ECO:0000313" key="9">
    <source>
        <dbReference type="Proteomes" id="UP001206595"/>
    </source>
</evidence>
<dbReference type="PANTHER" id="PTHR15341">
    <property type="entry name" value="SUN-COR STEROID HORMONE RECEPTOR CO-REPRESSOR"/>
    <property type="match status" value="1"/>
</dbReference>
<evidence type="ECO:0000256" key="6">
    <source>
        <dbReference type="RuleBase" id="RU368003"/>
    </source>
</evidence>
<feature type="compositionally biased region" description="Basic and acidic residues" evidence="7">
    <location>
        <begin position="145"/>
        <end position="154"/>
    </location>
</feature>
<dbReference type="GO" id="GO:0000460">
    <property type="term" value="P:maturation of 5.8S rRNA"/>
    <property type="evidence" value="ECO:0007669"/>
    <property type="project" value="TreeGrafter"/>
</dbReference>
<comment type="function">
    <text evidence="6">Required for exosome-dependent processing of pre-rRNA and small nucleolar RNA (snRNA) precursors. Involved in processing of 35S pre-rRNA at the A0, A1 and A2 sites.</text>
</comment>
<evidence type="ECO:0000256" key="2">
    <source>
        <dbReference type="ARBA" id="ARBA00009154"/>
    </source>
</evidence>
<accession>A0AAD5EAN0</accession>
<organism evidence="8 9">
    <name type="scientific">Umbelopsis ramanniana AG</name>
    <dbReference type="NCBI Taxonomy" id="1314678"/>
    <lineage>
        <taxon>Eukaryota</taxon>
        <taxon>Fungi</taxon>
        <taxon>Fungi incertae sedis</taxon>
        <taxon>Mucoromycota</taxon>
        <taxon>Mucoromycotina</taxon>
        <taxon>Umbelopsidomycetes</taxon>
        <taxon>Umbelopsidales</taxon>
        <taxon>Umbelopsidaceae</taxon>
        <taxon>Umbelopsis</taxon>
    </lineage>
</organism>
<proteinExistence type="inferred from homology"/>
<evidence type="ECO:0000313" key="8">
    <source>
        <dbReference type="EMBL" id="KAI8580208.1"/>
    </source>
</evidence>
<protein>
    <recommendedName>
        <fullName evidence="6">Exosome complex protein</fullName>
    </recommendedName>
</protein>
<reference evidence="8" key="1">
    <citation type="submission" date="2021-06" db="EMBL/GenBank/DDBJ databases">
        <authorList>
            <consortium name="DOE Joint Genome Institute"/>
            <person name="Mondo S.J."/>
            <person name="Amses K.R."/>
            <person name="Simmons D.R."/>
            <person name="Longcore J.E."/>
            <person name="Seto K."/>
            <person name="Alves G.H."/>
            <person name="Bonds A.E."/>
            <person name="Quandt C.A."/>
            <person name="Davis W.J."/>
            <person name="Chang Y."/>
            <person name="Letcher P.M."/>
            <person name="Powell M.J."/>
            <person name="Kuo A."/>
            <person name="Labutti K."/>
            <person name="Pangilinan J."/>
            <person name="Andreopoulos W."/>
            <person name="Tritt A."/>
            <person name="Riley R."/>
            <person name="Hundley H."/>
            <person name="Johnson J."/>
            <person name="Lipzen A."/>
            <person name="Barry K."/>
            <person name="Berbee M.L."/>
            <person name="Buchler N.E."/>
            <person name="Grigoriev I.V."/>
            <person name="Spatafora J.W."/>
            <person name="Stajich J.E."/>
            <person name="James T.Y."/>
        </authorList>
    </citation>
    <scope>NUCLEOTIDE SEQUENCE</scope>
    <source>
        <strain evidence="8">AG</strain>
    </source>
</reference>
<evidence type="ECO:0000256" key="7">
    <source>
        <dbReference type="SAM" id="MobiDB-lite"/>
    </source>
</evidence>
<comment type="caution">
    <text evidence="8">The sequence shown here is derived from an EMBL/GenBank/DDBJ whole genome shotgun (WGS) entry which is preliminary data.</text>
</comment>
<dbReference type="EMBL" id="MU620914">
    <property type="protein sequence ID" value="KAI8580208.1"/>
    <property type="molecule type" value="Genomic_DNA"/>
</dbReference>
<dbReference type="InterPro" id="IPR007146">
    <property type="entry name" value="Sas10/Utp3/C1D"/>
</dbReference>
<evidence type="ECO:0000256" key="3">
    <source>
        <dbReference type="ARBA" id="ARBA00022552"/>
    </source>
</evidence>
<name>A0AAD5EAN0_UMBRA</name>
<comment type="subcellular location">
    <subcellularLocation>
        <location evidence="1 6">Nucleus</location>
    </subcellularLocation>
</comment>
<evidence type="ECO:0000256" key="5">
    <source>
        <dbReference type="ARBA" id="ARBA00023242"/>
    </source>
</evidence>
<dbReference type="RefSeq" id="XP_051445212.1">
    <property type="nucleotide sequence ID" value="XM_051593820.1"/>
</dbReference>
<dbReference type="PANTHER" id="PTHR15341:SF3">
    <property type="entry name" value="NUCLEAR NUCLEIC ACID-BINDING PROTEIN C1D"/>
    <property type="match status" value="1"/>
</dbReference>
<evidence type="ECO:0000256" key="1">
    <source>
        <dbReference type="ARBA" id="ARBA00004123"/>
    </source>
</evidence>
<keyword evidence="3 6" id="KW-0698">rRNA processing</keyword>
<keyword evidence="4 6" id="KW-0694">RNA-binding</keyword>